<dbReference type="Pfam" id="PF00578">
    <property type="entry name" value="AhpC-TSA"/>
    <property type="match status" value="1"/>
</dbReference>
<dbReference type="PROSITE" id="PS51352">
    <property type="entry name" value="THIOREDOXIN_2"/>
    <property type="match status" value="1"/>
</dbReference>
<feature type="domain" description="Thioredoxin" evidence="3">
    <location>
        <begin position="24"/>
        <end position="166"/>
    </location>
</feature>
<dbReference type="RefSeq" id="WP_173291198.1">
    <property type="nucleotide sequence ID" value="NZ_AP021888.1"/>
</dbReference>
<reference evidence="5" key="1">
    <citation type="submission" date="2019-11" db="EMBL/GenBank/DDBJ databases">
        <title>Isolation and characterization of two novel species in the genus Thiomicrorhabdus.</title>
        <authorList>
            <person name="Mochizuki J."/>
            <person name="Kojima H."/>
            <person name="Fukui M."/>
        </authorList>
    </citation>
    <scope>NUCLEOTIDE SEQUENCE [LARGE SCALE GENOMIC DNA]</scope>
    <source>
        <strain evidence="5">AkT22</strain>
    </source>
</reference>
<gene>
    <name evidence="4" type="ORF">THMIRHAT_11390</name>
</gene>
<dbReference type="KEGG" id="tzo:THMIRHAT_11390"/>
<evidence type="ECO:0000256" key="1">
    <source>
        <dbReference type="ARBA" id="ARBA00023284"/>
    </source>
</evidence>
<evidence type="ECO:0000313" key="5">
    <source>
        <dbReference type="Proteomes" id="UP000501466"/>
    </source>
</evidence>
<dbReference type="PANTHER" id="PTHR42852:SF18">
    <property type="entry name" value="CHROMOSOME UNDETERMINED SCAFFOLD_47, WHOLE GENOME SHOTGUN SEQUENCE"/>
    <property type="match status" value="1"/>
</dbReference>
<feature type="signal peptide" evidence="2">
    <location>
        <begin position="1"/>
        <end position="27"/>
    </location>
</feature>
<keyword evidence="2" id="KW-0732">Signal</keyword>
<keyword evidence="5" id="KW-1185">Reference proteome</keyword>
<dbReference type="Proteomes" id="UP000501466">
    <property type="component" value="Chromosome"/>
</dbReference>
<keyword evidence="1" id="KW-0676">Redox-active center</keyword>
<dbReference type="PANTHER" id="PTHR42852">
    <property type="entry name" value="THIOL:DISULFIDE INTERCHANGE PROTEIN DSBE"/>
    <property type="match status" value="1"/>
</dbReference>
<dbReference type="InterPro" id="IPR013766">
    <property type="entry name" value="Thioredoxin_domain"/>
</dbReference>
<dbReference type="PROSITE" id="PS00194">
    <property type="entry name" value="THIOREDOXIN_1"/>
    <property type="match status" value="1"/>
</dbReference>
<dbReference type="InterPro" id="IPR017937">
    <property type="entry name" value="Thioredoxin_CS"/>
</dbReference>
<feature type="chain" id="PRO_5026123732" description="Thioredoxin domain-containing protein" evidence="2">
    <location>
        <begin position="28"/>
        <end position="171"/>
    </location>
</feature>
<protein>
    <recommendedName>
        <fullName evidence="3">Thioredoxin domain-containing protein</fullName>
    </recommendedName>
</protein>
<dbReference type="InterPro" id="IPR000866">
    <property type="entry name" value="AhpC/TSA"/>
</dbReference>
<evidence type="ECO:0000256" key="2">
    <source>
        <dbReference type="SAM" id="SignalP"/>
    </source>
</evidence>
<dbReference type="InterPro" id="IPR036249">
    <property type="entry name" value="Thioredoxin-like_sf"/>
</dbReference>
<dbReference type="CDD" id="cd02966">
    <property type="entry name" value="TlpA_like_family"/>
    <property type="match status" value="1"/>
</dbReference>
<dbReference type="GO" id="GO:0015036">
    <property type="term" value="F:disulfide oxidoreductase activity"/>
    <property type="evidence" value="ECO:0007669"/>
    <property type="project" value="UniProtKB-ARBA"/>
</dbReference>
<dbReference type="SUPFAM" id="SSF52833">
    <property type="entry name" value="Thioredoxin-like"/>
    <property type="match status" value="1"/>
</dbReference>
<dbReference type="AlphaFoldDB" id="A0A6F8PMQ2"/>
<name>A0A6F8PMQ2_9GAMM</name>
<sequence length="171" mass="18851">MSLIFKPMLAMFVACVMLLSVTQVAQAKETKDIAFVDLEGKVVKLSDFKGKWIVVNFWATWCPPCLKEIPDLTLFHDKHSEKDAVVLGVNYETNSVEKVKAFAQEQMINFPIVRIQGGADGRTTPFGVLRGLPTTYMISPEGDAVAATTGMVDTDALESFIQKYGQQGEAK</sequence>
<dbReference type="EMBL" id="AP021888">
    <property type="protein sequence ID" value="BBP43393.1"/>
    <property type="molecule type" value="Genomic_DNA"/>
</dbReference>
<evidence type="ECO:0000259" key="3">
    <source>
        <dbReference type="PROSITE" id="PS51352"/>
    </source>
</evidence>
<accession>A0A6F8PMQ2</accession>
<evidence type="ECO:0000313" key="4">
    <source>
        <dbReference type="EMBL" id="BBP43393.1"/>
    </source>
</evidence>
<organism evidence="4 5">
    <name type="scientific">Thiosulfativibrio zosterae</name>
    <dbReference type="NCBI Taxonomy" id="2675053"/>
    <lineage>
        <taxon>Bacteria</taxon>
        <taxon>Pseudomonadati</taxon>
        <taxon>Pseudomonadota</taxon>
        <taxon>Gammaproteobacteria</taxon>
        <taxon>Thiotrichales</taxon>
        <taxon>Piscirickettsiaceae</taxon>
        <taxon>Thiosulfativibrio</taxon>
    </lineage>
</organism>
<dbReference type="Gene3D" id="3.40.30.10">
    <property type="entry name" value="Glutaredoxin"/>
    <property type="match status" value="1"/>
</dbReference>
<dbReference type="InterPro" id="IPR050553">
    <property type="entry name" value="Thioredoxin_ResA/DsbE_sf"/>
</dbReference>
<proteinExistence type="predicted"/>
<dbReference type="GO" id="GO:0016209">
    <property type="term" value="F:antioxidant activity"/>
    <property type="evidence" value="ECO:0007669"/>
    <property type="project" value="InterPro"/>
</dbReference>